<sequence length="67" mass="7269">MAKIIMHKSFPYVPCINTSQLSDLDLSFTALASGTSWPDLVASKIASERQKIANSAIANIAWRSSSQ</sequence>
<reference evidence="1 3" key="2">
    <citation type="journal article" date="2014" name="BMC Genomics">
        <title>An improved genome release (version Mt4.0) for the model legume Medicago truncatula.</title>
        <authorList>
            <person name="Tang H."/>
            <person name="Krishnakumar V."/>
            <person name="Bidwell S."/>
            <person name="Rosen B."/>
            <person name="Chan A."/>
            <person name="Zhou S."/>
            <person name="Gentzbittel L."/>
            <person name="Childs K.L."/>
            <person name="Yandell M."/>
            <person name="Gundlach H."/>
            <person name="Mayer K.F."/>
            <person name="Schwartz D.C."/>
            <person name="Town C.D."/>
        </authorList>
    </citation>
    <scope>GENOME REANNOTATION</scope>
    <source>
        <strain evidence="2 3">cv. Jemalong A17</strain>
    </source>
</reference>
<evidence type="ECO:0000313" key="3">
    <source>
        <dbReference type="Proteomes" id="UP000002051"/>
    </source>
</evidence>
<name>G7IV61_MEDTR</name>
<dbReference type="EMBL" id="CM001219">
    <property type="protein sequence ID" value="AES70812.1"/>
    <property type="molecule type" value="Genomic_DNA"/>
</dbReference>
<reference evidence="2" key="3">
    <citation type="submission" date="2015-04" db="UniProtKB">
        <authorList>
            <consortium name="EnsemblPlants"/>
        </authorList>
    </citation>
    <scope>IDENTIFICATION</scope>
    <source>
        <strain evidence="2">cv. Jemalong A17</strain>
    </source>
</reference>
<dbReference type="HOGENOM" id="CLU_2907517_0_0_1"/>
<dbReference type="PaxDb" id="3880-AES70812"/>
<keyword evidence="3" id="KW-1185">Reference proteome</keyword>
<protein>
    <submittedName>
        <fullName evidence="1">Magnesium/proton exchanger</fullName>
    </submittedName>
</protein>
<dbReference type="EnsemblPlants" id="AES70812">
    <property type="protein sequence ID" value="AES70812"/>
    <property type="gene ID" value="MTR_3g062620"/>
</dbReference>
<dbReference type="AlphaFoldDB" id="G7IV61"/>
<dbReference type="Proteomes" id="UP000002051">
    <property type="component" value="Chromosome 3"/>
</dbReference>
<organism evidence="1 3">
    <name type="scientific">Medicago truncatula</name>
    <name type="common">Barrel medic</name>
    <name type="synonym">Medicago tribuloides</name>
    <dbReference type="NCBI Taxonomy" id="3880"/>
    <lineage>
        <taxon>Eukaryota</taxon>
        <taxon>Viridiplantae</taxon>
        <taxon>Streptophyta</taxon>
        <taxon>Embryophyta</taxon>
        <taxon>Tracheophyta</taxon>
        <taxon>Spermatophyta</taxon>
        <taxon>Magnoliopsida</taxon>
        <taxon>eudicotyledons</taxon>
        <taxon>Gunneridae</taxon>
        <taxon>Pentapetalae</taxon>
        <taxon>rosids</taxon>
        <taxon>fabids</taxon>
        <taxon>Fabales</taxon>
        <taxon>Fabaceae</taxon>
        <taxon>Papilionoideae</taxon>
        <taxon>50 kb inversion clade</taxon>
        <taxon>NPAAA clade</taxon>
        <taxon>Hologalegina</taxon>
        <taxon>IRL clade</taxon>
        <taxon>Trifolieae</taxon>
        <taxon>Medicago</taxon>
    </lineage>
</organism>
<accession>G7IV61</accession>
<reference evidence="1 3" key="1">
    <citation type="journal article" date="2011" name="Nature">
        <title>The Medicago genome provides insight into the evolution of rhizobial symbioses.</title>
        <authorList>
            <person name="Young N.D."/>
            <person name="Debelle F."/>
            <person name="Oldroyd G.E."/>
            <person name="Geurts R."/>
            <person name="Cannon S.B."/>
            <person name="Udvardi M.K."/>
            <person name="Benedito V.A."/>
            <person name="Mayer K.F."/>
            <person name="Gouzy J."/>
            <person name="Schoof H."/>
            <person name="Van de Peer Y."/>
            <person name="Proost S."/>
            <person name="Cook D.R."/>
            <person name="Meyers B.C."/>
            <person name="Spannagl M."/>
            <person name="Cheung F."/>
            <person name="De Mita S."/>
            <person name="Krishnakumar V."/>
            <person name="Gundlach H."/>
            <person name="Zhou S."/>
            <person name="Mudge J."/>
            <person name="Bharti A.K."/>
            <person name="Murray J.D."/>
            <person name="Naoumkina M.A."/>
            <person name="Rosen B."/>
            <person name="Silverstein K.A."/>
            <person name="Tang H."/>
            <person name="Rombauts S."/>
            <person name="Zhao P.X."/>
            <person name="Zhou P."/>
            <person name="Barbe V."/>
            <person name="Bardou P."/>
            <person name="Bechner M."/>
            <person name="Bellec A."/>
            <person name="Berger A."/>
            <person name="Berges H."/>
            <person name="Bidwell S."/>
            <person name="Bisseling T."/>
            <person name="Choisne N."/>
            <person name="Couloux A."/>
            <person name="Denny R."/>
            <person name="Deshpande S."/>
            <person name="Dai X."/>
            <person name="Doyle J.J."/>
            <person name="Dudez A.M."/>
            <person name="Farmer A.D."/>
            <person name="Fouteau S."/>
            <person name="Franken C."/>
            <person name="Gibelin C."/>
            <person name="Gish J."/>
            <person name="Goldstein S."/>
            <person name="Gonzalez A.J."/>
            <person name="Green P.J."/>
            <person name="Hallab A."/>
            <person name="Hartog M."/>
            <person name="Hua A."/>
            <person name="Humphray S.J."/>
            <person name="Jeong D.H."/>
            <person name="Jing Y."/>
            <person name="Jocker A."/>
            <person name="Kenton S.M."/>
            <person name="Kim D.J."/>
            <person name="Klee K."/>
            <person name="Lai H."/>
            <person name="Lang C."/>
            <person name="Lin S."/>
            <person name="Macmil S.L."/>
            <person name="Magdelenat G."/>
            <person name="Matthews L."/>
            <person name="McCorrison J."/>
            <person name="Monaghan E.L."/>
            <person name="Mun J.H."/>
            <person name="Najar F.Z."/>
            <person name="Nicholson C."/>
            <person name="Noirot C."/>
            <person name="O'Bleness M."/>
            <person name="Paule C.R."/>
            <person name="Poulain J."/>
            <person name="Prion F."/>
            <person name="Qin B."/>
            <person name="Qu C."/>
            <person name="Retzel E.F."/>
            <person name="Riddle C."/>
            <person name="Sallet E."/>
            <person name="Samain S."/>
            <person name="Samson N."/>
            <person name="Sanders I."/>
            <person name="Saurat O."/>
            <person name="Scarpelli C."/>
            <person name="Schiex T."/>
            <person name="Segurens B."/>
            <person name="Severin A.J."/>
            <person name="Sherrier D.J."/>
            <person name="Shi R."/>
            <person name="Sims S."/>
            <person name="Singer S.R."/>
            <person name="Sinharoy S."/>
            <person name="Sterck L."/>
            <person name="Viollet A."/>
            <person name="Wang B.B."/>
            <person name="Wang K."/>
            <person name="Wang M."/>
            <person name="Wang X."/>
            <person name="Warfsmann J."/>
            <person name="Weissenbach J."/>
            <person name="White D.D."/>
            <person name="White J.D."/>
            <person name="Wiley G.B."/>
            <person name="Wincker P."/>
            <person name="Xing Y."/>
            <person name="Yang L."/>
            <person name="Yao Z."/>
            <person name="Ying F."/>
            <person name="Zhai J."/>
            <person name="Zhou L."/>
            <person name="Zuber A."/>
            <person name="Denarie J."/>
            <person name="Dixon R.A."/>
            <person name="May G.D."/>
            <person name="Schwartz D.C."/>
            <person name="Rogers J."/>
            <person name="Quetier F."/>
            <person name="Town C.D."/>
            <person name="Roe B.A."/>
        </authorList>
    </citation>
    <scope>NUCLEOTIDE SEQUENCE [LARGE SCALE GENOMIC DNA]</scope>
    <source>
        <strain evidence="1">A17</strain>
        <strain evidence="2 3">cv. Jemalong A17</strain>
    </source>
</reference>
<evidence type="ECO:0000313" key="1">
    <source>
        <dbReference type="EMBL" id="AES70812.1"/>
    </source>
</evidence>
<proteinExistence type="predicted"/>
<gene>
    <name evidence="1" type="ordered locus">MTR_3g062620</name>
</gene>
<evidence type="ECO:0000313" key="2">
    <source>
        <dbReference type="EnsemblPlants" id="AES70812"/>
    </source>
</evidence>